<dbReference type="Proteomes" id="UP001142153">
    <property type="component" value="Unassembled WGS sequence"/>
</dbReference>
<comment type="caution">
    <text evidence="1">The sequence shown here is derived from an EMBL/GenBank/DDBJ whole genome shotgun (WGS) entry which is preliminary data.</text>
</comment>
<accession>A0ABT4PY90</accession>
<reference evidence="1" key="1">
    <citation type="submission" date="2022-12" db="EMBL/GenBank/DDBJ databases">
        <authorList>
            <person name="Deng Y."/>
            <person name="Zhang Y.-Q."/>
        </authorList>
    </citation>
    <scope>NUCLEOTIDE SEQUENCE</scope>
    <source>
        <strain evidence="1">CPCC 205372</strain>
    </source>
</reference>
<sequence>MPHLRFYAVDDDHRAVLDAVFGQGDFAVYDMHAEPGRPIGRYRAADEVPMAPHGTHLMLRVVSAGGEPILGGKAIGGWGLVQLSFGAFFRQRELRWSFTNHNTLKRAQQWDGVYPELGSPHDWDFDEVNRASARLNRKIRKLGVDAIGPHPVLPAAAALIDRHGLTHVYGTGVHARPVGQE</sequence>
<dbReference type="EMBL" id="JAPZPY010000011">
    <property type="protein sequence ID" value="MCZ8381500.1"/>
    <property type="molecule type" value="Genomic_DNA"/>
</dbReference>
<organism evidence="1 2">
    <name type="scientific">Mycobacterium hippophais</name>
    <dbReference type="NCBI Taxonomy" id="3016340"/>
    <lineage>
        <taxon>Bacteria</taxon>
        <taxon>Bacillati</taxon>
        <taxon>Actinomycetota</taxon>
        <taxon>Actinomycetes</taxon>
        <taxon>Mycobacteriales</taxon>
        <taxon>Mycobacteriaceae</taxon>
        <taxon>Mycobacterium</taxon>
    </lineage>
</organism>
<dbReference type="RefSeq" id="WP_269896031.1">
    <property type="nucleotide sequence ID" value="NZ_JAPZPY010000011.1"/>
</dbReference>
<evidence type="ECO:0000313" key="1">
    <source>
        <dbReference type="EMBL" id="MCZ8381500.1"/>
    </source>
</evidence>
<keyword evidence="2" id="KW-1185">Reference proteome</keyword>
<proteinExistence type="predicted"/>
<evidence type="ECO:0000313" key="2">
    <source>
        <dbReference type="Proteomes" id="UP001142153"/>
    </source>
</evidence>
<name>A0ABT4PY90_9MYCO</name>
<protein>
    <submittedName>
        <fullName evidence="1">Uncharacterized protein</fullName>
    </submittedName>
</protein>
<gene>
    <name evidence="1" type="ORF">O6P37_21750</name>
</gene>